<name>A0AAD9QRQ5_ACRCE</name>
<gene>
    <name evidence="1" type="ORF">P5673_009720</name>
</gene>
<reference evidence="1" key="1">
    <citation type="journal article" date="2023" name="G3 (Bethesda)">
        <title>Whole genome assembly and annotation of the endangered Caribbean coral Acropora cervicornis.</title>
        <authorList>
            <person name="Selwyn J.D."/>
            <person name="Vollmer S.V."/>
        </authorList>
    </citation>
    <scope>NUCLEOTIDE SEQUENCE</scope>
    <source>
        <strain evidence="1">K2</strain>
    </source>
</reference>
<keyword evidence="2" id="KW-1185">Reference proteome</keyword>
<dbReference type="EMBL" id="JARQWQ010000017">
    <property type="protein sequence ID" value="KAK2566248.1"/>
    <property type="molecule type" value="Genomic_DNA"/>
</dbReference>
<evidence type="ECO:0000313" key="1">
    <source>
        <dbReference type="EMBL" id="KAK2566248.1"/>
    </source>
</evidence>
<dbReference type="AlphaFoldDB" id="A0AAD9QRQ5"/>
<sequence length="133" mass="15830">MNERGKDKQVSALFTKYSHHRNITMIYLCQDILPWVKYTKTINRQARYIVVFKSPRDKLGMKNLLLQAFPKRWKDVMDVFDRATRRPFGYIMLDLHPALDDRMRVFADLLHKEATKGYHIKEEDGRTRATRGS</sequence>
<protein>
    <submittedName>
        <fullName evidence="1">Uncharacterized protein</fullName>
    </submittedName>
</protein>
<dbReference type="Proteomes" id="UP001249851">
    <property type="component" value="Unassembled WGS sequence"/>
</dbReference>
<comment type="caution">
    <text evidence="1">The sequence shown here is derived from an EMBL/GenBank/DDBJ whole genome shotgun (WGS) entry which is preliminary data.</text>
</comment>
<accession>A0AAD9QRQ5</accession>
<organism evidence="1 2">
    <name type="scientific">Acropora cervicornis</name>
    <name type="common">Staghorn coral</name>
    <dbReference type="NCBI Taxonomy" id="6130"/>
    <lineage>
        <taxon>Eukaryota</taxon>
        <taxon>Metazoa</taxon>
        <taxon>Cnidaria</taxon>
        <taxon>Anthozoa</taxon>
        <taxon>Hexacorallia</taxon>
        <taxon>Scleractinia</taxon>
        <taxon>Astrocoeniina</taxon>
        <taxon>Acroporidae</taxon>
        <taxon>Acropora</taxon>
    </lineage>
</organism>
<proteinExistence type="predicted"/>
<evidence type="ECO:0000313" key="2">
    <source>
        <dbReference type="Proteomes" id="UP001249851"/>
    </source>
</evidence>
<reference evidence="1" key="2">
    <citation type="journal article" date="2023" name="Science">
        <title>Genomic signatures of disease resistance in endangered staghorn corals.</title>
        <authorList>
            <person name="Vollmer S.V."/>
            <person name="Selwyn J.D."/>
            <person name="Despard B.A."/>
            <person name="Roesel C.L."/>
        </authorList>
    </citation>
    <scope>NUCLEOTIDE SEQUENCE</scope>
    <source>
        <strain evidence="1">K2</strain>
    </source>
</reference>